<feature type="transmembrane region" description="Helical" evidence="7">
    <location>
        <begin position="57"/>
        <end position="75"/>
    </location>
</feature>
<keyword evidence="4" id="KW-0677">Repeat</keyword>
<evidence type="ECO:0000259" key="8">
    <source>
        <dbReference type="PROSITE" id="PS51202"/>
    </source>
</evidence>
<dbReference type="PANTHER" id="PTHR43652">
    <property type="entry name" value="BASIC AMINO ACID ANTIPORTER YFCC-RELATED"/>
    <property type="match status" value="1"/>
</dbReference>
<dbReference type="Pfam" id="PF02080">
    <property type="entry name" value="TrkA_C"/>
    <property type="match status" value="2"/>
</dbReference>
<feature type="domain" description="RCK C-terminal" evidence="8">
    <location>
        <begin position="211"/>
        <end position="295"/>
    </location>
</feature>
<organism evidence="9 10">
    <name type="scientific">Pontiella agarivorans</name>
    <dbReference type="NCBI Taxonomy" id="3038953"/>
    <lineage>
        <taxon>Bacteria</taxon>
        <taxon>Pseudomonadati</taxon>
        <taxon>Kiritimatiellota</taxon>
        <taxon>Kiritimatiellia</taxon>
        <taxon>Kiritimatiellales</taxon>
        <taxon>Pontiellaceae</taxon>
        <taxon>Pontiella</taxon>
    </lineage>
</organism>
<dbReference type="SUPFAM" id="SSF116726">
    <property type="entry name" value="TrkA C-terminal domain-like"/>
    <property type="match status" value="2"/>
</dbReference>
<evidence type="ECO:0000256" key="5">
    <source>
        <dbReference type="ARBA" id="ARBA00022989"/>
    </source>
</evidence>
<dbReference type="InterPro" id="IPR004680">
    <property type="entry name" value="Cit_transptr-like_dom"/>
</dbReference>
<evidence type="ECO:0000256" key="6">
    <source>
        <dbReference type="ARBA" id="ARBA00023136"/>
    </source>
</evidence>
<feature type="transmembrane region" description="Helical" evidence="7">
    <location>
        <begin position="529"/>
        <end position="552"/>
    </location>
</feature>
<dbReference type="PROSITE" id="PS51202">
    <property type="entry name" value="RCK_C"/>
    <property type="match status" value="2"/>
</dbReference>
<name>A0ABU5MSY4_9BACT</name>
<keyword evidence="6 7" id="KW-0472">Membrane</keyword>
<evidence type="ECO:0000256" key="2">
    <source>
        <dbReference type="ARBA" id="ARBA00022448"/>
    </source>
</evidence>
<comment type="subcellular location">
    <subcellularLocation>
        <location evidence="1">Membrane</location>
        <topology evidence="1">Multi-pass membrane protein</topology>
    </subcellularLocation>
</comment>
<sequence>MGFAELSWEAWFTLGTILLMLIGLGGTRIPPDFIFLGALGALLVSGVLETAQALNGFSSSGMITVGVLYIVVAGLKETGGLNWIGNGLLGRPKNAKRGLLRLMLPVTGLSAFLNNTPVVAMFIPVVGSWCRKMKFSPSHFLIPLSFASIFGGLCTLIGTSTNLVLNGLYQDRFGHGGLSFFEVSKIGVPCAVVGFIFVFLFARRLLPERKPASAVFENPREYTLELTVTAGGSFDGKSIESAGLRNLSNCFLAELVRKGEVKSAVPPDFVLQGGDHLIFVGMIDSVKELRDLNGLEPAAEILFDLKGSDQERCLVEVVVSNTCPLLGKSIRDGNFRKHYNAVVIAVARNGERVHGKIGDIVLRPGDTLLVESHAGFIPRQRDSHDFLLVGQVEDSLPIRHKKGPLAIGILVLMVLLASTSVLSMLKASVLAALLMIASGCCSMGAARKSIEWQVLLVIGSALGIASAMATTGLAECLAQGLIALAPGKPLASLALVYLGTVLFTLLITNNAAAALIFPVAMETAGSLGVSYMPFLMTIMMAASASFITPMGYQTNLMVYGPGGYKFTDYGRLGIPLTVLMALITIVLTPIIWPF</sequence>
<dbReference type="Pfam" id="PF03600">
    <property type="entry name" value="CitMHS"/>
    <property type="match status" value="1"/>
</dbReference>
<feature type="domain" description="RCK C-terminal" evidence="8">
    <location>
        <begin position="300"/>
        <end position="386"/>
    </location>
</feature>
<keyword evidence="2" id="KW-0813">Transport</keyword>
<feature type="transmembrane region" description="Helical" evidence="7">
    <location>
        <begin position="494"/>
        <end position="517"/>
    </location>
</feature>
<keyword evidence="3 7" id="KW-0812">Transmembrane</keyword>
<feature type="transmembrane region" description="Helical" evidence="7">
    <location>
        <begin position="140"/>
        <end position="163"/>
    </location>
</feature>
<reference evidence="9 10" key="1">
    <citation type="journal article" date="2024" name="Appl. Environ. Microbiol.">
        <title>Pontiella agarivorans sp. nov., a novel marine anaerobic bacterium capable of degrading macroalgal polysaccharides and fixing nitrogen.</title>
        <authorList>
            <person name="Liu N."/>
            <person name="Kivenson V."/>
            <person name="Peng X."/>
            <person name="Cui Z."/>
            <person name="Lankiewicz T.S."/>
            <person name="Gosselin K.M."/>
            <person name="English C.J."/>
            <person name="Blair E.M."/>
            <person name="O'Malley M.A."/>
            <person name="Valentine D.L."/>
        </authorList>
    </citation>
    <scope>NUCLEOTIDE SEQUENCE [LARGE SCALE GENOMIC DNA]</scope>
    <source>
        <strain evidence="9 10">NLcol2</strain>
    </source>
</reference>
<dbReference type="Proteomes" id="UP001290861">
    <property type="component" value="Unassembled WGS sequence"/>
</dbReference>
<dbReference type="InterPro" id="IPR036721">
    <property type="entry name" value="RCK_C_sf"/>
</dbReference>
<keyword evidence="5 7" id="KW-1133">Transmembrane helix</keyword>
<comment type="caution">
    <text evidence="9">The sequence shown here is derived from an EMBL/GenBank/DDBJ whole genome shotgun (WGS) entry which is preliminary data.</text>
</comment>
<evidence type="ECO:0000256" key="1">
    <source>
        <dbReference type="ARBA" id="ARBA00004141"/>
    </source>
</evidence>
<evidence type="ECO:0000256" key="7">
    <source>
        <dbReference type="SAM" id="Phobius"/>
    </source>
</evidence>
<evidence type="ECO:0000313" key="9">
    <source>
        <dbReference type="EMBL" id="MDZ8117309.1"/>
    </source>
</evidence>
<protein>
    <submittedName>
        <fullName evidence="9">SLC13 family permease</fullName>
    </submittedName>
</protein>
<dbReference type="InterPro" id="IPR006037">
    <property type="entry name" value="RCK_C"/>
</dbReference>
<dbReference type="RefSeq" id="WP_322607110.1">
    <property type="nucleotide sequence ID" value="NZ_JARVCO010000002.1"/>
</dbReference>
<dbReference type="EMBL" id="JARVCO010000002">
    <property type="protein sequence ID" value="MDZ8117309.1"/>
    <property type="molecule type" value="Genomic_DNA"/>
</dbReference>
<accession>A0ABU5MSY4</accession>
<dbReference type="Gene3D" id="3.30.70.1450">
    <property type="entry name" value="Regulator of K+ conductance, C-terminal domain"/>
    <property type="match status" value="2"/>
</dbReference>
<feature type="transmembrane region" description="Helical" evidence="7">
    <location>
        <begin position="405"/>
        <end position="423"/>
    </location>
</feature>
<evidence type="ECO:0000256" key="4">
    <source>
        <dbReference type="ARBA" id="ARBA00022737"/>
    </source>
</evidence>
<dbReference type="InterPro" id="IPR051679">
    <property type="entry name" value="DASS-Related_Transporters"/>
</dbReference>
<feature type="transmembrane region" description="Helical" evidence="7">
    <location>
        <begin position="454"/>
        <end position="474"/>
    </location>
</feature>
<proteinExistence type="predicted"/>
<feature type="transmembrane region" description="Helical" evidence="7">
    <location>
        <begin position="183"/>
        <end position="202"/>
    </location>
</feature>
<keyword evidence="10" id="KW-1185">Reference proteome</keyword>
<gene>
    <name evidence="9" type="ORF">P9H32_01610</name>
</gene>
<feature type="transmembrane region" description="Helical" evidence="7">
    <location>
        <begin position="6"/>
        <end position="26"/>
    </location>
</feature>
<evidence type="ECO:0000256" key="3">
    <source>
        <dbReference type="ARBA" id="ARBA00022692"/>
    </source>
</evidence>
<feature type="transmembrane region" description="Helical" evidence="7">
    <location>
        <begin position="33"/>
        <end position="51"/>
    </location>
</feature>
<dbReference type="PANTHER" id="PTHR43652:SF2">
    <property type="entry name" value="BASIC AMINO ACID ANTIPORTER YFCC-RELATED"/>
    <property type="match status" value="1"/>
</dbReference>
<dbReference type="InterPro" id="IPR031312">
    <property type="entry name" value="Na/sul_symport_CS"/>
</dbReference>
<evidence type="ECO:0000313" key="10">
    <source>
        <dbReference type="Proteomes" id="UP001290861"/>
    </source>
</evidence>
<dbReference type="PROSITE" id="PS01271">
    <property type="entry name" value="NA_SULFATE"/>
    <property type="match status" value="1"/>
</dbReference>
<feature type="transmembrane region" description="Helical" evidence="7">
    <location>
        <begin position="572"/>
        <end position="592"/>
    </location>
</feature>